<protein>
    <submittedName>
        <fullName evidence="6">TetR/AcrR family transcriptional regulator</fullName>
    </submittedName>
</protein>
<keyword evidence="7" id="KW-1185">Reference proteome</keyword>
<dbReference type="GO" id="GO:0000976">
    <property type="term" value="F:transcription cis-regulatory region binding"/>
    <property type="evidence" value="ECO:0007669"/>
    <property type="project" value="TreeGrafter"/>
</dbReference>
<dbReference type="InterPro" id="IPR001647">
    <property type="entry name" value="HTH_TetR"/>
</dbReference>
<keyword evidence="2 4" id="KW-0238">DNA-binding</keyword>
<feature type="DNA-binding region" description="H-T-H motif" evidence="4">
    <location>
        <begin position="34"/>
        <end position="53"/>
    </location>
</feature>
<dbReference type="PANTHER" id="PTHR30055">
    <property type="entry name" value="HTH-TYPE TRANSCRIPTIONAL REGULATOR RUTR"/>
    <property type="match status" value="1"/>
</dbReference>
<reference evidence="6" key="1">
    <citation type="submission" date="2021-01" db="EMBL/GenBank/DDBJ databases">
        <title>Novel species in genus Nocardioides.</title>
        <authorList>
            <person name="Zhang G."/>
        </authorList>
    </citation>
    <scope>NUCLEOTIDE SEQUENCE</scope>
    <source>
        <strain evidence="6">Zg-536</strain>
    </source>
</reference>
<dbReference type="SUPFAM" id="SSF46689">
    <property type="entry name" value="Homeodomain-like"/>
    <property type="match status" value="1"/>
</dbReference>
<proteinExistence type="predicted"/>
<evidence type="ECO:0000256" key="4">
    <source>
        <dbReference type="PROSITE-ProRule" id="PRU00335"/>
    </source>
</evidence>
<dbReference type="AlphaFoldDB" id="A0A938Y8I9"/>
<dbReference type="PRINTS" id="PR00455">
    <property type="entry name" value="HTHTETR"/>
</dbReference>
<evidence type="ECO:0000313" key="6">
    <source>
        <dbReference type="EMBL" id="MBM9460133.1"/>
    </source>
</evidence>
<dbReference type="GO" id="GO:0003700">
    <property type="term" value="F:DNA-binding transcription factor activity"/>
    <property type="evidence" value="ECO:0007669"/>
    <property type="project" value="TreeGrafter"/>
</dbReference>
<organism evidence="6 7">
    <name type="scientific">Nocardioides faecalis</name>
    <dbReference type="NCBI Taxonomy" id="2803858"/>
    <lineage>
        <taxon>Bacteria</taxon>
        <taxon>Bacillati</taxon>
        <taxon>Actinomycetota</taxon>
        <taxon>Actinomycetes</taxon>
        <taxon>Propionibacteriales</taxon>
        <taxon>Nocardioidaceae</taxon>
        <taxon>Nocardioides</taxon>
    </lineage>
</organism>
<dbReference type="PROSITE" id="PS50977">
    <property type="entry name" value="HTH_TETR_2"/>
    <property type="match status" value="1"/>
</dbReference>
<dbReference type="Pfam" id="PF00440">
    <property type="entry name" value="TetR_N"/>
    <property type="match status" value="1"/>
</dbReference>
<dbReference type="RefSeq" id="WP_205291445.1">
    <property type="nucleotide sequence ID" value="NZ_CP074406.1"/>
</dbReference>
<evidence type="ECO:0000256" key="2">
    <source>
        <dbReference type="ARBA" id="ARBA00023125"/>
    </source>
</evidence>
<gene>
    <name evidence="6" type="ORF">JK386_09475</name>
</gene>
<dbReference type="Gene3D" id="1.10.357.10">
    <property type="entry name" value="Tetracycline Repressor, domain 2"/>
    <property type="match status" value="1"/>
</dbReference>
<name>A0A938Y8I9_9ACTN</name>
<dbReference type="InterPro" id="IPR050109">
    <property type="entry name" value="HTH-type_TetR-like_transc_reg"/>
</dbReference>
<evidence type="ECO:0000259" key="5">
    <source>
        <dbReference type="PROSITE" id="PS50977"/>
    </source>
</evidence>
<feature type="domain" description="HTH tetR-type" evidence="5">
    <location>
        <begin position="11"/>
        <end position="71"/>
    </location>
</feature>
<sequence length="180" mass="19939">MPPNRRRRDRDEKLHEIVAAAADLFTELGFEQSSMTRIARAAGVTPNTIYWYVEDKDALLVAALDHLLADALRQLDQAPEAANLVDQVLWTLGHLQRRSNLIGVVHARSEQAEVVANWHEGFHALMDSFVMEGLARQGVPDRELQARARLTTYAVEGMLAHPTDPATARSVLELVLSPGG</sequence>
<keyword evidence="3" id="KW-0804">Transcription</keyword>
<dbReference type="EMBL" id="JAERTX010000007">
    <property type="protein sequence ID" value="MBM9460133.1"/>
    <property type="molecule type" value="Genomic_DNA"/>
</dbReference>
<keyword evidence="1" id="KW-0805">Transcription regulation</keyword>
<evidence type="ECO:0000256" key="3">
    <source>
        <dbReference type="ARBA" id="ARBA00023163"/>
    </source>
</evidence>
<dbReference type="PANTHER" id="PTHR30055:SF234">
    <property type="entry name" value="HTH-TYPE TRANSCRIPTIONAL REGULATOR BETI"/>
    <property type="match status" value="1"/>
</dbReference>
<accession>A0A938Y8I9</accession>
<dbReference type="InterPro" id="IPR009057">
    <property type="entry name" value="Homeodomain-like_sf"/>
</dbReference>
<evidence type="ECO:0000313" key="7">
    <source>
        <dbReference type="Proteomes" id="UP000663791"/>
    </source>
</evidence>
<evidence type="ECO:0000256" key="1">
    <source>
        <dbReference type="ARBA" id="ARBA00023015"/>
    </source>
</evidence>
<comment type="caution">
    <text evidence="6">The sequence shown here is derived from an EMBL/GenBank/DDBJ whole genome shotgun (WGS) entry which is preliminary data.</text>
</comment>
<dbReference type="Proteomes" id="UP000663791">
    <property type="component" value="Unassembled WGS sequence"/>
</dbReference>